<keyword evidence="1" id="KW-0812">Transmembrane</keyword>
<protein>
    <recommendedName>
        <fullName evidence="4">Amino acid transporter</fullName>
    </recommendedName>
</protein>
<evidence type="ECO:0000256" key="1">
    <source>
        <dbReference type="SAM" id="Phobius"/>
    </source>
</evidence>
<sequence>MVKEDYGISIGGCESFMNKGNQHKPFNDAIAHKQNIEGYPKANGGKLPLPIKLIGYFLFGSFFLMILIGFIGNILFN</sequence>
<dbReference type="EMBL" id="FOSB01000001">
    <property type="protein sequence ID" value="SFJ29773.1"/>
    <property type="molecule type" value="Genomic_DNA"/>
</dbReference>
<name>A0A1I3Q6W0_HALDA</name>
<evidence type="ECO:0000313" key="3">
    <source>
        <dbReference type="Proteomes" id="UP000183557"/>
    </source>
</evidence>
<evidence type="ECO:0000313" key="2">
    <source>
        <dbReference type="EMBL" id="SFJ29773.1"/>
    </source>
</evidence>
<dbReference type="Proteomes" id="UP000183557">
    <property type="component" value="Unassembled WGS sequence"/>
</dbReference>
<keyword evidence="1" id="KW-0472">Membrane</keyword>
<organism evidence="2 3">
    <name type="scientific">Halobacillus dabanensis</name>
    <dbReference type="NCBI Taxonomy" id="240302"/>
    <lineage>
        <taxon>Bacteria</taxon>
        <taxon>Bacillati</taxon>
        <taxon>Bacillota</taxon>
        <taxon>Bacilli</taxon>
        <taxon>Bacillales</taxon>
        <taxon>Bacillaceae</taxon>
        <taxon>Halobacillus</taxon>
    </lineage>
</organism>
<feature type="transmembrane region" description="Helical" evidence="1">
    <location>
        <begin position="53"/>
        <end position="76"/>
    </location>
</feature>
<proteinExistence type="predicted"/>
<evidence type="ECO:0008006" key="4">
    <source>
        <dbReference type="Google" id="ProtNLM"/>
    </source>
</evidence>
<keyword evidence="1" id="KW-1133">Transmembrane helix</keyword>
<keyword evidence="3" id="KW-1185">Reference proteome</keyword>
<gene>
    <name evidence="2" type="ORF">SAMN04487936_101579</name>
</gene>
<dbReference type="RefSeq" id="WP_244151475.1">
    <property type="nucleotide sequence ID" value="NZ_FOSB01000001.1"/>
</dbReference>
<accession>A0A1I3Q6W0</accession>
<reference evidence="3" key="1">
    <citation type="submission" date="2016-10" db="EMBL/GenBank/DDBJ databases">
        <authorList>
            <person name="Varghese N."/>
            <person name="Submissions S."/>
        </authorList>
    </citation>
    <scope>NUCLEOTIDE SEQUENCE [LARGE SCALE GENOMIC DNA]</scope>
    <source>
        <strain evidence="3">CGMCC 1.3704</strain>
    </source>
</reference>
<dbReference type="AlphaFoldDB" id="A0A1I3Q6W0"/>